<dbReference type="SUPFAM" id="SSF52833">
    <property type="entry name" value="Thioredoxin-like"/>
    <property type="match status" value="1"/>
</dbReference>
<organism evidence="2 3">
    <name type="scientific">Simplicispira hankyongi</name>
    <dbReference type="NCBI Taxonomy" id="2315688"/>
    <lineage>
        <taxon>Bacteria</taxon>
        <taxon>Pseudomonadati</taxon>
        <taxon>Pseudomonadota</taxon>
        <taxon>Betaproteobacteria</taxon>
        <taxon>Burkholderiales</taxon>
        <taxon>Comamonadaceae</taxon>
        <taxon>Simplicispira</taxon>
    </lineage>
</organism>
<dbReference type="Gene3D" id="3.40.30.10">
    <property type="entry name" value="Glutaredoxin"/>
    <property type="match status" value="1"/>
</dbReference>
<evidence type="ECO:0000259" key="1">
    <source>
        <dbReference type="Pfam" id="PF00462"/>
    </source>
</evidence>
<proteinExistence type="predicted"/>
<dbReference type="AlphaFoldDB" id="A0A398CFK9"/>
<dbReference type="RefSeq" id="WP_119107362.1">
    <property type="nucleotide sequence ID" value="NZ_QXJC01000001.1"/>
</dbReference>
<sequence length="130" mass="14639">MKSVVRYFFRTLRVLLGPVMLLKEALTRPQGVVRTSAEQASVDAACRRLALYQYKTCPFCIKTRQEMRRLSLDITKVDAQHAGPARTELLQGGGQTKVPCLKITDAAGSSRWLYDSEKIMAYLRSRFAPA</sequence>
<dbReference type="Pfam" id="PF00462">
    <property type="entry name" value="Glutaredoxin"/>
    <property type="match status" value="1"/>
</dbReference>
<dbReference type="PROSITE" id="PS51354">
    <property type="entry name" value="GLUTAREDOXIN_2"/>
    <property type="match status" value="1"/>
</dbReference>
<evidence type="ECO:0000313" key="3">
    <source>
        <dbReference type="Proteomes" id="UP000266302"/>
    </source>
</evidence>
<accession>A0A398CFK9</accession>
<dbReference type="OrthoDB" id="9795531at2"/>
<feature type="domain" description="Glutaredoxin" evidence="1">
    <location>
        <begin position="51"/>
        <end position="103"/>
    </location>
</feature>
<name>A0A398CFK9_9BURK</name>
<gene>
    <name evidence="2" type="ORF">D3F03_00110</name>
</gene>
<dbReference type="InterPro" id="IPR002109">
    <property type="entry name" value="Glutaredoxin"/>
</dbReference>
<comment type="caution">
    <text evidence="2">The sequence shown here is derived from an EMBL/GenBank/DDBJ whole genome shotgun (WGS) entry which is preliminary data.</text>
</comment>
<evidence type="ECO:0000313" key="2">
    <source>
        <dbReference type="EMBL" id="RID98910.1"/>
    </source>
</evidence>
<dbReference type="InterPro" id="IPR036249">
    <property type="entry name" value="Thioredoxin-like_sf"/>
</dbReference>
<reference evidence="2 3" key="1">
    <citation type="submission" date="2018-09" db="EMBL/GenBank/DDBJ databases">
        <title>Draft genome of Simplicispira sp. NY-02.</title>
        <authorList>
            <person name="Im W.T."/>
        </authorList>
    </citation>
    <scope>NUCLEOTIDE SEQUENCE [LARGE SCALE GENOMIC DNA]</scope>
    <source>
        <strain evidence="2 3">NY-02</strain>
    </source>
</reference>
<protein>
    <submittedName>
        <fullName evidence="2">Glutaredoxin</fullName>
    </submittedName>
</protein>
<dbReference type="EMBL" id="QXJC01000001">
    <property type="protein sequence ID" value="RID98910.1"/>
    <property type="molecule type" value="Genomic_DNA"/>
</dbReference>
<dbReference type="Proteomes" id="UP000266302">
    <property type="component" value="Unassembled WGS sequence"/>
</dbReference>
<keyword evidence="3" id="KW-1185">Reference proteome</keyword>